<evidence type="ECO:0000256" key="1">
    <source>
        <dbReference type="SAM" id="MobiDB-lite"/>
    </source>
</evidence>
<dbReference type="Gene3D" id="2.60.40.1260">
    <property type="entry name" value="Lamin Tail domain"/>
    <property type="match status" value="1"/>
</dbReference>
<feature type="domain" description="LTD" evidence="3">
    <location>
        <begin position="204"/>
        <end position="337"/>
    </location>
</feature>
<keyword evidence="2" id="KW-0472">Membrane</keyword>
<feature type="domain" description="LTD" evidence="3">
    <location>
        <begin position="13"/>
        <end position="133"/>
    </location>
</feature>
<comment type="caution">
    <text evidence="4">The sequence shown here is derived from an EMBL/GenBank/DDBJ whole genome shotgun (WGS) entry which is preliminary data.</text>
</comment>
<gene>
    <name evidence="4" type="ORF">COX34_00950</name>
</gene>
<evidence type="ECO:0000313" key="5">
    <source>
        <dbReference type="Proteomes" id="UP000228681"/>
    </source>
</evidence>
<feature type="transmembrane region" description="Helical" evidence="2">
    <location>
        <begin position="392"/>
        <end position="412"/>
    </location>
</feature>
<dbReference type="Proteomes" id="UP000228681">
    <property type="component" value="Unassembled WGS sequence"/>
</dbReference>
<accession>A0A2G9Z0K9</accession>
<name>A0A2G9Z0K9_9BACT</name>
<keyword evidence="2" id="KW-0812">Transmembrane</keyword>
<dbReference type="InterPro" id="IPR001322">
    <property type="entry name" value="Lamin_tail_dom"/>
</dbReference>
<feature type="region of interest" description="Disordered" evidence="1">
    <location>
        <begin position="140"/>
        <end position="175"/>
    </location>
</feature>
<protein>
    <recommendedName>
        <fullName evidence="3">LTD domain-containing protein</fullName>
    </recommendedName>
</protein>
<sequence length="424" mass="46828">MKLSRGWFITTFFLFSIPLIVLGANPLDVAINEIAWMGTEASYNDEWIELYNNTDFSINLVGWVLKAGDGSPEINLTGIISAKSFYLLERTDDYSVPGISADQIYTGALGNSGENLELYDSSGNLIDSVNCGSDWFAGDNSTKQTMERKNPQSSGNDSINWATSQNTGGTPKAQNNVVDESSLKELVIESQPEPQPEPLTAEKTTEVQPLETKVVYSSGIVINEILPSPTGPDEIEEWIEIFNQNNFEVDFSDWQIIDSVGKVTAYNFPKGTKISPQGFLVLSRSTTKITLNNDGDGVLLIQPDGKIVKTINYPKAPQGQSYNRIGEEWFWSTTLTPGSKNILTQPEIKKEVEKKLETETQKLEVSPEIKGELASIGEPLRQVQGRQIPKSLFVFLIAFGLAIFSGVIIFLLKKTTTHPPHPPK</sequence>
<dbReference type="Pfam" id="PF00932">
    <property type="entry name" value="LTD"/>
    <property type="match status" value="2"/>
</dbReference>
<dbReference type="EMBL" id="PCRS01000016">
    <property type="protein sequence ID" value="PIP25020.1"/>
    <property type="molecule type" value="Genomic_DNA"/>
</dbReference>
<evidence type="ECO:0000259" key="3">
    <source>
        <dbReference type="PROSITE" id="PS51841"/>
    </source>
</evidence>
<keyword evidence="2" id="KW-1133">Transmembrane helix</keyword>
<organism evidence="4 5">
    <name type="scientific">Candidatus Nealsonbacteria bacterium CG23_combo_of_CG06-09_8_20_14_all_36_12</name>
    <dbReference type="NCBI Taxonomy" id="1974718"/>
    <lineage>
        <taxon>Bacteria</taxon>
        <taxon>Candidatus Nealsoniibacteriota</taxon>
    </lineage>
</organism>
<evidence type="ECO:0000256" key="2">
    <source>
        <dbReference type="SAM" id="Phobius"/>
    </source>
</evidence>
<dbReference type="AlphaFoldDB" id="A0A2G9Z0K9"/>
<evidence type="ECO:0000313" key="4">
    <source>
        <dbReference type="EMBL" id="PIP25020.1"/>
    </source>
</evidence>
<dbReference type="InterPro" id="IPR036415">
    <property type="entry name" value="Lamin_tail_dom_sf"/>
</dbReference>
<dbReference type="SUPFAM" id="SSF74853">
    <property type="entry name" value="Lamin A/C globular tail domain"/>
    <property type="match status" value="2"/>
</dbReference>
<proteinExistence type="predicted"/>
<feature type="compositionally biased region" description="Polar residues" evidence="1">
    <location>
        <begin position="151"/>
        <end position="175"/>
    </location>
</feature>
<reference evidence="4 5" key="1">
    <citation type="submission" date="2017-09" db="EMBL/GenBank/DDBJ databases">
        <title>Depth-based differentiation of microbial function through sediment-hosted aquifers and enrichment of novel symbionts in the deep terrestrial subsurface.</title>
        <authorList>
            <person name="Probst A.J."/>
            <person name="Ladd B."/>
            <person name="Jarett J.K."/>
            <person name="Geller-Mcgrath D.E."/>
            <person name="Sieber C.M."/>
            <person name="Emerson J.B."/>
            <person name="Anantharaman K."/>
            <person name="Thomas B.C."/>
            <person name="Malmstrom R."/>
            <person name="Stieglmeier M."/>
            <person name="Klingl A."/>
            <person name="Woyke T."/>
            <person name="Ryan C.M."/>
            <person name="Banfield J.F."/>
        </authorList>
    </citation>
    <scope>NUCLEOTIDE SEQUENCE [LARGE SCALE GENOMIC DNA]</scope>
    <source>
        <strain evidence="4">CG23_combo_of_CG06-09_8_20_14_all_36_12</strain>
    </source>
</reference>
<dbReference type="PROSITE" id="PS51841">
    <property type="entry name" value="LTD"/>
    <property type="match status" value="2"/>
</dbReference>